<sequence>MVKITTRPQLTAEQAAALRREMPDDPVRDAQRLACECCGRGVVVTELTPVRIAERLGMGGSYVSPITVPGHAPKSRPKPPPNAVRVAICPTCAARRAEAKAYVEQHPALEQRYGNVVRQHVETALQALDVIGLPRPTNETHWAAIWPRLWRAAGGIAWSNPETVSPGYVNRRPWDHVRAAQRDEMRKAYADGLRALVARHQPSVPLPCPGPRGTATGCLYCGVSSVTLAAADVARLGGVQQAQDAAWRRVLTNQTALGRTGPEKVRGHLCATCSAALDKAGGAVGVTSRTQALADHLVATGRAKLAGSLRDWLQGHEGAVYVLPAHAVTGRPPSSTPWVHAAALLDAVQAPPEVALPTS</sequence>
<dbReference type="STRING" id="443156.SAMN04489867_0426"/>
<keyword evidence="2" id="KW-1185">Reference proteome</keyword>
<dbReference type="EMBL" id="LT629711">
    <property type="protein sequence ID" value="SDO72758.1"/>
    <property type="molecule type" value="Genomic_DNA"/>
</dbReference>
<proteinExistence type="predicted"/>
<gene>
    <name evidence="1" type="ORF">SAMN04489867_0426</name>
</gene>
<name>A0A1H0LX40_9MICO</name>
<evidence type="ECO:0000313" key="2">
    <source>
        <dbReference type="Proteomes" id="UP000199077"/>
    </source>
</evidence>
<dbReference type="OrthoDB" id="5146285at2"/>
<evidence type="ECO:0000313" key="1">
    <source>
        <dbReference type="EMBL" id="SDO72758.1"/>
    </source>
</evidence>
<dbReference type="AlphaFoldDB" id="A0A1H0LX40"/>
<dbReference type="Proteomes" id="UP000199077">
    <property type="component" value="Chromosome I"/>
</dbReference>
<protein>
    <submittedName>
        <fullName evidence="1">Uncharacterized protein</fullName>
    </submittedName>
</protein>
<accession>A0A1H0LX40</accession>
<reference evidence="2" key="1">
    <citation type="submission" date="2016-10" db="EMBL/GenBank/DDBJ databases">
        <authorList>
            <person name="Varghese N."/>
            <person name="Submissions S."/>
        </authorList>
    </citation>
    <scope>NUCLEOTIDE SEQUENCE [LARGE SCALE GENOMIC DNA]</scope>
    <source>
        <strain evidence="2">DSM 22329</strain>
    </source>
</reference>
<organism evidence="1 2">
    <name type="scientific">Pedococcus dokdonensis</name>
    <dbReference type="NCBI Taxonomy" id="443156"/>
    <lineage>
        <taxon>Bacteria</taxon>
        <taxon>Bacillati</taxon>
        <taxon>Actinomycetota</taxon>
        <taxon>Actinomycetes</taxon>
        <taxon>Micrococcales</taxon>
        <taxon>Intrasporangiaceae</taxon>
        <taxon>Pedococcus</taxon>
    </lineage>
</organism>
<dbReference type="RefSeq" id="WP_091780844.1">
    <property type="nucleotide sequence ID" value="NZ_LT629711.1"/>
</dbReference>